<accession>A0AAN7M424</accession>
<feature type="domain" description="Tify" evidence="1">
    <location>
        <begin position="83"/>
        <end position="117"/>
    </location>
</feature>
<gene>
    <name evidence="2" type="ORF">SAY86_031716</name>
</gene>
<evidence type="ECO:0000259" key="1">
    <source>
        <dbReference type="PROSITE" id="PS51320"/>
    </source>
</evidence>
<evidence type="ECO:0000313" key="3">
    <source>
        <dbReference type="Proteomes" id="UP001346149"/>
    </source>
</evidence>
<keyword evidence="3" id="KW-1185">Reference proteome</keyword>
<dbReference type="Proteomes" id="UP001346149">
    <property type="component" value="Unassembled WGS sequence"/>
</dbReference>
<comment type="caution">
    <text evidence="2">The sequence shown here is derived from an EMBL/GenBank/DDBJ whole genome shotgun (WGS) entry which is preliminary data.</text>
</comment>
<organism evidence="2 3">
    <name type="scientific">Trapa natans</name>
    <name type="common">Water chestnut</name>
    <dbReference type="NCBI Taxonomy" id="22666"/>
    <lineage>
        <taxon>Eukaryota</taxon>
        <taxon>Viridiplantae</taxon>
        <taxon>Streptophyta</taxon>
        <taxon>Embryophyta</taxon>
        <taxon>Tracheophyta</taxon>
        <taxon>Spermatophyta</taxon>
        <taxon>Magnoliopsida</taxon>
        <taxon>eudicotyledons</taxon>
        <taxon>Gunneridae</taxon>
        <taxon>Pentapetalae</taxon>
        <taxon>rosids</taxon>
        <taxon>malvids</taxon>
        <taxon>Myrtales</taxon>
        <taxon>Lythraceae</taxon>
        <taxon>Trapa</taxon>
    </lineage>
</organism>
<name>A0AAN7M424_TRANT</name>
<sequence>MSRTAVELDFFGMEKEKLSSYTSSATSRPLHSQRSFRGIQSAISRINPELLKSVIATSFSTLTIPNVQNNAFPPLPVHVPNLSSKQTAPLTLFYNGTLTIFNVSPDEAESILKLAAEASSNTSGQENNDATTPSMDQKNLLRTFGAGQHRSTFQKRIKQSNLGGITSMLLHQC</sequence>
<protein>
    <recommendedName>
        <fullName evidence="1">Tify domain-containing protein</fullName>
    </recommendedName>
</protein>
<reference evidence="2 3" key="1">
    <citation type="journal article" date="2023" name="Hortic Res">
        <title>Pangenome of water caltrop reveals structural variations and asymmetric subgenome divergence after allopolyploidization.</title>
        <authorList>
            <person name="Zhang X."/>
            <person name="Chen Y."/>
            <person name="Wang L."/>
            <person name="Yuan Y."/>
            <person name="Fang M."/>
            <person name="Shi L."/>
            <person name="Lu R."/>
            <person name="Comes H.P."/>
            <person name="Ma Y."/>
            <person name="Chen Y."/>
            <person name="Huang G."/>
            <person name="Zhou Y."/>
            <person name="Zheng Z."/>
            <person name="Qiu Y."/>
        </authorList>
    </citation>
    <scope>NUCLEOTIDE SEQUENCE [LARGE SCALE GENOMIC DNA]</scope>
    <source>
        <strain evidence="2">F231</strain>
    </source>
</reference>
<dbReference type="PROSITE" id="PS51320">
    <property type="entry name" value="TIFY"/>
    <property type="match status" value="1"/>
</dbReference>
<evidence type="ECO:0000313" key="2">
    <source>
        <dbReference type="EMBL" id="KAK4791303.1"/>
    </source>
</evidence>
<dbReference type="SMART" id="SM00979">
    <property type="entry name" value="TIFY"/>
    <property type="match status" value="1"/>
</dbReference>
<proteinExistence type="predicted"/>
<dbReference type="EMBL" id="JAXQNO010000009">
    <property type="protein sequence ID" value="KAK4791303.1"/>
    <property type="molecule type" value="Genomic_DNA"/>
</dbReference>
<dbReference type="AlphaFoldDB" id="A0AAN7M424"/>
<dbReference type="InterPro" id="IPR010399">
    <property type="entry name" value="Tify_dom"/>
</dbReference>
<dbReference type="Pfam" id="PF06200">
    <property type="entry name" value="tify"/>
    <property type="match status" value="1"/>
</dbReference>